<dbReference type="RefSeq" id="WP_182530696.1">
    <property type="nucleotide sequence ID" value="NZ_JACGXL010000002.1"/>
</dbReference>
<reference evidence="3 4" key="1">
    <citation type="submission" date="2020-07" db="EMBL/GenBank/DDBJ databases">
        <title>Genomic Encyclopedia of Type Strains, Phase IV (KMG-V): Genome sequencing to study the core and pangenomes of soil and plant-associated prokaryotes.</title>
        <authorList>
            <person name="Whitman W."/>
        </authorList>
    </citation>
    <scope>NUCLEOTIDE SEQUENCE [LARGE SCALE GENOMIC DNA]</scope>
    <source>
        <strain evidence="3 4">RH2WT43</strain>
    </source>
</reference>
<proteinExistence type="predicted"/>
<evidence type="ECO:0000313" key="4">
    <source>
        <dbReference type="Proteomes" id="UP000550401"/>
    </source>
</evidence>
<feature type="signal peptide" evidence="2">
    <location>
        <begin position="1"/>
        <end position="19"/>
    </location>
</feature>
<comment type="caution">
    <text evidence="3">The sequence shown here is derived from an EMBL/GenBank/DDBJ whole genome shotgun (WGS) entry which is preliminary data.</text>
</comment>
<feature type="compositionally biased region" description="Basic and acidic residues" evidence="1">
    <location>
        <begin position="197"/>
        <end position="225"/>
    </location>
</feature>
<sequence>MRRILITVLAAAGVQAAHAEVRQAVPDGFMLAYAAPVKGDAKHAWASLVAVPHWWSREHTWSGKAENLSLKAEADGCFCERWSGGSAAHGRVLMALPERMLRLDTALGPLQELALEGVLTFWIRTADDGSTRLELEYLVNGASTSGLDEIAPKVDDVLGEQFARLVRWIDNADPEPPPPPPPSAADAAAAARSRSAILEEWKQHALEEQAKKDAAAKPPAKEPKR</sequence>
<feature type="chain" id="PRO_5032858714" evidence="2">
    <location>
        <begin position="20"/>
        <end position="225"/>
    </location>
</feature>
<accession>A0A839EZ74</accession>
<dbReference type="Gene3D" id="3.30.530.20">
    <property type="match status" value="1"/>
</dbReference>
<evidence type="ECO:0000256" key="2">
    <source>
        <dbReference type="SAM" id="SignalP"/>
    </source>
</evidence>
<protein>
    <submittedName>
        <fullName evidence="3">Uncharacterized protein YndB with AHSA1/START domain</fullName>
    </submittedName>
</protein>
<organism evidence="3 4">
    <name type="scientific">Dokdonella fugitiva</name>
    <dbReference type="NCBI Taxonomy" id="328517"/>
    <lineage>
        <taxon>Bacteria</taxon>
        <taxon>Pseudomonadati</taxon>
        <taxon>Pseudomonadota</taxon>
        <taxon>Gammaproteobacteria</taxon>
        <taxon>Lysobacterales</taxon>
        <taxon>Rhodanobacteraceae</taxon>
        <taxon>Dokdonella</taxon>
    </lineage>
</organism>
<dbReference type="InterPro" id="IPR023393">
    <property type="entry name" value="START-like_dom_sf"/>
</dbReference>
<feature type="region of interest" description="Disordered" evidence="1">
    <location>
        <begin position="170"/>
        <end position="225"/>
    </location>
</feature>
<feature type="compositionally biased region" description="Low complexity" evidence="1">
    <location>
        <begin position="184"/>
        <end position="196"/>
    </location>
</feature>
<name>A0A839EZ74_9GAMM</name>
<gene>
    <name evidence="3" type="ORF">FHW12_001860</name>
</gene>
<keyword evidence="4" id="KW-1185">Reference proteome</keyword>
<dbReference type="Proteomes" id="UP000550401">
    <property type="component" value="Unassembled WGS sequence"/>
</dbReference>
<keyword evidence="2" id="KW-0732">Signal</keyword>
<evidence type="ECO:0000256" key="1">
    <source>
        <dbReference type="SAM" id="MobiDB-lite"/>
    </source>
</evidence>
<feature type="compositionally biased region" description="Pro residues" evidence="1">
    <location>
        <begin position="174"/>
        <end position="183"/>
    </location>
</feature>
<dbReference type="EMBL" id="JACGXL010000002">
    <property type="protein sequence ID" value="MBA8887646.1"/>
    <property type="molecule type" value="Genomic_DNA"/>
</dbReference>
<evidence type="ECO:0000313" key="3">
    <source>
        <dbReference type="EMBL" id="MBA8887646.1"/>
    </source>
</evidence>
<dbReference type="AlphaFoldDB" id="A0A839EZ74"/>
<dbReference type="SUPFAM" id="SSF55961">
    <property type="entry name" value="Bet v1-like"/>
    <property type="match status" value="1"/>
</dbReference>